<evidence type="ECO:0000313" key="1">
    <source>
        <dbReference type="EMBL" id="MEK8131900.1"/>
    </source>
</evidence>
<sequence>MRCCRGLKEALLLPGNQLSIREVYEVACLSRLVMIPEEAMLRVGAARRMVFKMAEQKRAFF</sequence>
<protein>
    <submittedName>
        <fullName evidence="1">Uncharacterized protein</fullName>
    </submittedName>
</protein>
<gene>
    <name evidence="1" type="ORF">WMW72_28725</name>
</gene>
<evidence type="ECO:0000313" key="2">
    <source>
        <dbReference type="Proteomes" id="UP001469365"/>
    </source>
</evidence>
<dbReference type="Proteomes" id="UP001469365">
    <property type="component" value="Unassembled WGS sequence"/>
</dbReference>
<dbReference type="EMBL" id="JBBPCC010000024">
    <property type="protein sequence ID" value="MEK8131900.1"/>
    <property type="molecule type" value="Genomic_DNA"/>
</dbReference>
<keyword evidence="2" id="KW-1185">Reference proteome</keyword>
<comment type="caution">
    <text evidence="1">The sequence shown here is derived from an EMBL/GenBank/DDBJ whole genome shotgun (WGS) entry which is preliminary data.</text>
</comment>
<accession>A0ABU9DSP6</accession>
<reference evidence="1 2" key="1">
    <citation type="submission" date="2024-04" db="EMBL/GenBank/DDBJ databases">
        <title>draft genome sequnece of Paenibacillus filicis.</title>
        <authorList>
            <person name="Kim D.-U."/>
        </authorList>
    </citation>
    <scope>NUCLEOTIDE SEQUENCE [LARGE SCALE GENOMIC DNA]</scope>
    <source>
        <strain evidence="1 2">KACC14197</strain>
    </source>
</reference>
<name>A0ABU9DSP6_9BACL</name>
<proteinExistence type="predicted"/>
<organism evidence="1 2">
    <name type="scientific">Paenibacillus filicis</name>
    <dbReference type="NCBI Taxonomy" id="669464"/>
    <lineage>
        <taxon>Bacteria</taxon>
        <taxon>Bacillati</taxon>
        <taxon>Bacillota</taxon>
        <taxon>Bacilli</taxon>
        <taxon>Bacillales</taxon>
        <taxon>Paenibacillaceae</taxon>
        <taxon>Paenibacillus</taxon>
    </lineage>
</organism>